<evidence type="ECO:0000313" key="2">
    <source>
        <dbReference type="EMBL" id="ETJ35990.1"/>
    </source>
</evidence>
<proteinExistence type="predicted"/>
<keyword evidence="1" id="KW-0472">Membrane</keyword>
<sequence>MATRKTPQKRRTTTSRKKTSTRVVVGKNITILLATLLGILGLFKLGL</sequence>
<reference evidence="2" key="1">
    <citation type="submission" date="2013-12" db="EMBL/GenBank/DDBJ databases">
        <title>A Varibaculum cambriense genome reconstructed from a premature infant gut community with otherwise low bacterial novelty that shifts toward anaerobic metabolism during the third week of life.</title>
        <authorList>
            <person name="Brown C.T."/>
            <person name="Sharon I."/>
            <person name="Thomas B.C."/>
            <person name="Castelle C.J."/>
            <person name="Morowitz M.J."/>
            <person name="Banfield J.F."/>
        </authorList>
    </citation>
    <scope>NUCLEOTIDE SEQUENCE</scope>
</reference>
<dbReference type="AlphaFoldDB" id="W1Y2T4"/>
<evidence type="ECO:0000256" key="1">
    <source>
        <dbReference type="SAM" id="Phobius"/>
    </source>
</evidence>
<keyword evidence="1" id="KW-1133">Transmembrane helix</keyword>
<feature type="transmembrane region" description="Helical" evidence="1">
    <location>
        <begin position="21"/>
        <end position="43"/>
    </location>
</feature>
<comment type="caution">
    <text evidence="2">The sequence shown here is derived from an EMBL/GenBank/DDBJ whole genome shotgun (WGS) entry which is preliminary data.</text>
</comment>
<feature type="non-terminal residue" evidence="2">
    <location>
        <position position="47"/>
    </location>
</feature>
<accession>W1Y2T4</accession>
<organism evidence="2">
    <name type="scientific">human gut metagenome</name>
    <dbReference type="NCBI Taxonomy" id="408170"/>
    <lineage>
        <taxon>unclassified sequences</taxon>
        <taxon>metagenomes</taxon>
        <taxon>organismal metagenomes</taxon>
    </lineage>
</organism>
<name>W1Y2T4_9ZZZZ</name>
<gene>
    <name evidence="2" type="ORF">Q604_UNBC09709G0001</name>
</gene>
<dbReference type="EMBL" id="AZMM01009709">
    <property type="protein sequence ID" value="ETJ35990.1"/>
    <property type="molecule type" value="Genomic_DNA"/>
</dbReference>
<keyword evidence="1" id="KW-0812">Transmembrane</keyword>
<protein>
    <submittedName>
        <fullName evidence="2">Uncharacterized protein</fullName>
    </submittedName>
</protein>